<comment type="cofactor">
    <cofactor evidence="2">
        <name>Zn(2+)</name>
        <dbReference type="ChEBI" id="CHEBI:29105"/>
    </cofactor>
    <text evidence="2">Binds 2 Zn(2+) ions per subunit. One is catalytic and the other provides a structural contribution.</text>
</comment>
<dbReference type="EMBL" id="SLUN01000052">
    <property type="protein sequence ID" value="TCL56033.1"/>
    <property type="molecule type" value="Genomic_DNA"/>
</dbReference>
<dbReference type="Pfam" id="PF01116">
    <property type="entry name" value="F_bP_aldolase"/>
    <property type="match status" value="1"/>
</dbReference>
<proteinExistence type="predicted"/>
<dbReference type="SUPFAM" id="SSF51569">
    <property type="entry name" value="Aldolase"/>
    <property type="match status" value="1"/>
</dbReference>
<comment type="caution">
    <text evidence="3">The sequence shown here is derived from an EMBL/GenBank/DDBJ whole genome shotgun (WGS) entry which is preliminary data.</text>
</comment>
<feature type="binding site" evidence="2">
    <location>
        <position position="210"/>
    </location>
    <ligand>
        <name>Zn(2+)</name>
        <dbReference type="ChEBI" id="CHEBI:29105"/>
        <label>1</label>
        <note>catalytic</note>
    </ligand>
</feature>
<feature type="active site" description="Proton donor" evidence="1">
    <location>
        <position position="81"/>
    </location>
</feature>
<keyword evidence="2" id="KW-0862">Zinc</keyword>
<name>A0A4R1QSL7_HYDET</name>
<organism evidence="3 4">
    <name type="scientific">Hydrogenispora ethanolica</name>
    <dbReference type="NCBI Taxonomy" id="1082276"/>
    <lineage>
        <taxon>Bacteria</taxon>
        <taxon>Bacillati</taxon>
        <taxon>Bacillota</taxon>
        <taxon>Hydrogenispora</taxon>
    </lineage>
</organism>
<keyword evidence="4" id="KW-1185">Reference proteome</keyword>
<dbReference type="InterPro" id="IPR013785">
    <property type="entry name" value="Aldolase_TIM"/>
</dbReference>
<reference evidence="3 4" key="1">
    <citation type="submission" date="2019-03" db="EMBL/GenBank/DDBJ databases">
        <title>Genomic Encyclopedia of Type Strains, Phase IV (KMG-IV): sequencing the most valuable type-strain genomes for metagenomic binning, comparative biology and taxonomic classification.</title>
        <authorList>
            <person name="Goeker M."/>
        </authorList>
    </citation>
    <scope>NUCLEOTIDE SEQUENCE [LARGE SCALE GENOMIC DNA]</scope>
    <source>
        <strain evidence="3 4">LX-B</strain>
    </source>
</reference>
<evidence type="ECO:0000256" key="2">
    <source>
        <dbReference type="PIRSR" id="PIRSR001359-3"/>
    </source>
</evidence>
<dbReference type="InterPro" id="IPR050246">
    <property type="entry name" value="Class_II_FBP_aldolase"/>
</dbReference>
<evidence type="ECO:0000313" key="4">
    <source>
        <dbReference type="Proteomes" id="UP000295008"/>
    </source>
</evidence>
<protein>
    <submittedName>
        <fullName evidence="3">Fructose-bisphosphate aldolase class II</fullName>
    </submittedName>
</protein>
<dbReference type="AlphaFoldDB" id="A0A4R1QSL7"/>
<evidence type="ECO:0000313" key="3">
    <source>
        <dbReference type="EMBL" id="TCL56033.1"/>
    </source>
</evidence>
<dbReference type="Proteomes" id="UP000295008">
    <property type="component" value="Unassembled WGS sequence"/>
</dbReference>
<dbReference type="InterPro" id="IPR000771">
    <property type="entry name" value="FBA_II"/>
</dbReference>
<evidence type="ECO:0000256" key="1">
    <source>
        <dbReference type="PIRSR" id="PIRSR001359-1"/>
    </source>
</evidence>
<dbReference type="GO" id="GO:0005829">
    <property type="term" value="C:cytosol"/>
    <property type="evidence" value="ECO:0007669"/>
    <property type="project" value="TreeGrafter"/>
</dbReference>
<feature type="binding site" evidence="2">
    <location>
        <position position="103"/>
    </location>
    <ligand>
        <name>Zn(2+)</name>
        <dbReference type="ChEBI" id="CHEBI:29105"/>
        <label>2</label>
    </ligand>
</feature>
<dbReference type="NCBIfam" id="TIGR00167">
    <property type="entry name" value="cbbA"/>
    <property type="match status" value="1"/>
</dbReference>
<feature type="binding site" evidence="2">
    <location>
        <position position="82"/>
    </location>
    <ligand>
        <name>Zn(2+)</name>
        <dbReference type="ChEBI" id="CHEBI:29105"/>
        <label>1</label>
        <note>catalytic</note>
    </ligand>
</feature>
<dbReference type="CDD" id="cd00947">
    <property type="entry name" value="TBP_aldolase_IIB"/>
    <property type="match status" value="1"/>
</dbReference>
<dbReference type="PIRSF" id="PIRSF001359">
    <property type="entry name" value="F_bP_aldolase_II"/>
    <property type="match status" value="1"/>
</dbReference>
<dbReference type="OrthoDB" id="9803995at2"/>
<feature type="binding site" evidence="2">
    <location>
        <position position="182"/>
    </location>
    <ligand>
        <name>Zn(2+)</name>
        <dbReference type="ChEBI" id="CHEBI:29105"/>
        <label>1</label>
        <note>catalytic</note>
    </ligand>
</feature>
<feature type="binding site" evidence="2">
    <location>
        <position position="133"/>
    </location>
    <ligand>
        <name>Zn(2+)</name>
        <dbReference type="ChEBI" id="CHEBI:29105"/>
        <label>2</label>
    </ligand>
</feature>
<dbReference type="Gene3D" id="3.20.20.70">
    <property type="entry name" value="Aldolase class I"/>
    <property type="match status" value="1"/>
</dbReference>
<dbReference type="GO" id="GO:0005975">
    <property type="term" value="P:carbohydrate metabolic process"/>
    <property type="evidence" value="ECO:0007669"/>
    <property type="project" value="InterPro"/>
</dbReference>
<sequence>MLVTLAEVLKDAHAKRYAVGAYNALSLEMIRGIIAAAEAERAPVILEHAEVHFQFTPLEAIAPIMIHEARRAKVPVVVHLDHGQHVPVIRQAIELGFSSVMFDGSTLPFAENVQTTRAVVEFAKERGVSVEAELGHVPTSRVSGEGAAHGADDTIYTDPDQAVEYAAATGVDALAVAFGTIHGKYLAAPRLDFERLRLIKERTAMPLVMHGGSGLTEADYRQAIAAGVNKINYYSYLAKDVAEKLASFLSGGEHFYHELIPVTIDAVREHVAGTMRLFGTAGKA</sequence>
<dbReference type="GO" id="GO:0008270">
    <property type="term" value="F:zinc ion binding"/>
    <property type="evidence" value="ECO:0007669"/>
    <property type="project" value="InterPro"/>
</dbReference>
<dbReference type="GO" id="GO:0009025">
    <property type="term" value="F:tagatose-bisphosphate aldolase activity"/>
    <property type="evidence" value="ECO:0007669"/>
    <property type="project" value="TreeGrafter"/>
</dbReference>
<dbReference type="PANTHER" id="PTHR30304:SF0">
    <property type="entry name" value="D-TAGATOSE-1,6-BISPHOSPHATE ALDOLASE SUBUNIT GATY-RELATED"/>
    <property type="match status" value="1"/>
</dbReference>
<accession>A0A4R1QSL7</accession>
<dbReference type="RefSeq" id="WP_132017501.1">
    <property type="nucleotide sequence ID" value="NZ_SLUN01000052.1"/>
</dbReference>
<keyword evidence="2" id="KW-0479">Metal-binding</keyword>
<gene>
    <name evidence="3" type="ORF">EDC14_105214</name>
</gene>
<dbReference type="PANTHER" id="PTHR30304">
    <property type="entry name" value="D-TAGATOSE-1,6-BISPHOSPHATE ALDOLASE"/>
    <property type="match status" value="1"/>
</dbReference>